<evidence type="ECO:0000259" key="1">
    <source>
        <dbReference type="Pfam" id="PF15570"/>
    </source>
</evidence>
<dbReference type="OrthoDB" id="6962539at2"/>
<evidence type="ECO:0000313" key="3">
    <source>
        <dbReference type="Proteomes" id="UP000268230"/>
    </source>
</evidence>
<dbReference type="KEGG" id="pory:EJA05_24085"/>
<name>A0A3S8UQQ4_9PSED</name>
<accession>A0A3S8UQQ4</accession>
<gene>
    <name evidence="2" type="ORF">EJA05_24085</name>
</gene>
<dbReference type="AlphaFoldDB" id="A0A3S8UQQ4"/>
<dbReference type="Proteomes" id="UP000268230">
    <property type="component" value="Chromosome"/>
</dbReference>
<dbReference type="Pfam" id="PF15570">
    <property type="entry name" value="Imm43"/>
    <property type="match status" value="1"/>
</dbReference>
<organism evidence="2 3">
    <name type="scientific">Pseudomonas entomophila</name>
    <dbReference type="NCBI Taxonomy" id="312306"/>
    <lineage>
        <taxon>Bacteria</taxon>
        <taxon>Pseudomonadati</taxon>
        <taxon>Pseudomonadota</taxon>
        <taxon>Gammaproteobacteria</taxon>
        <taxon>Pseudomonadales</taxon>
        <taxon>Pseudomonadaceae</taxon>
        <taxon>Pseudomonas</taxon>
    </lineage>
</organism>
<reference evidence="2 3" key="1">
    <citation type="submission" date="2018-12" db="EMBL/GenBank/DDBJ databases">
        <authorList>
            <person name="Li S."/>
            <person name="Yang R."/>
            <person name="Chen G."/>
            <person name="Zou L."/>
            <person name="Zhang C."/>
            <person name="Chen Y."/>
            <person name="Liu Z."/>
            <person name="Li Y."/>
            <person name="Yan Y."/>
            <person name="Huang M."/>
            <person name="Chen T."/>
        </authorList>
    </citation>
    <scope>NUCLEOTIDE SEQUENCE [LARGE SCALE GENOMIC DNA]</scope>
    <source>
        <strain evidence="2 3">1257</strain>
    </source>
</reference>
<protein>
    <recommendedName>
        <fullName evidence="1">Immunity protein 43 domain-containing protein</fullName>
    </recommendedName>
</protein>
<sequence length="204" mass="22945">MKYFVISQAEAPGAPLGFLNAALYDKYYENSEGVEYGFFPWYAERRESKEHAPFPAGMVLISKDKSYSFDIRGVAGFYVVSDEFLRICSEFTTCIEDFASIEVFAKDGERVSEKKYSAAYLGGLDVRGYAAPESAFLEEDGLIFRIKKLVMDREVGLDLFRFKGLHAGSGTLICSERFADSAKDLHGITIQPMDSIVWSQVKRI</sequence>
<dbReference type="InterPro" id="IPR029079">
    <property type="entry name" value="Imm43"/>
</dbReference>
<feature type="domain" description="Immunity protein 43" evidence="1">
    <location>
        <begin position="48"/>
        <end position="188"/>
    </location>
</feature>
<evidence type="ECO:0000313" key="2">
    <source>
        <dbReference type="EMBL" id="AZL70622.1"/>
    </source>
</evidence>
<dbReference type="EMBL" id="CP034338">
    <property type="protein sequence ID" value="AZL70622.1"/>
    <property type="molecule type" value="Genomic_DNA"/>
</dbReference>
<proteinExistence type="predicted"/>